<dbReference type="AlphaFoldDB" id="A0A2S4PKJ8"/>
<dbReference type="Pfam" id="PF04568">
    <property type="entry name" value="IATP"/>
    <property type="match status" value="1"/>
</dbReference>
<evidence type="ECO:0000256" key="5">
    <source>
        <dbReference type="SAM" id="MobiDB-lite"/>
    </source>
</evidence>
<name>A0A2S4PKJ8_9PEZI</name>
<dbReference type="InterPro" id="IPR007648">
    <property type="entry name" value="ATPase_inhibitor_mt"/>
</dbReference>
<protein>
    <recommendedName>
        <fullName evidence="4">ATPase inhibitor, mitochondrial</fullName>
    </recommendedName>
</protein>
<feature type="region of interest" description="Disordered" evidence="5">
    <location>
        <begin position="24"/>
        <end position="58"/>
    </location>
</feature>
<evidence type="ECO:0000256" key="3">
    <source>
        <dbReference type="ARBA" id="ARBA00023128"/>
    </source>
</evidence>
<accession>A0A2S4PKJ8</accession>
<comment type="caution">
    <text evidence="6">The sequence shown here is derived from an EMBL/GenBank/DDBJ whole genome shotgun (WGS) entry which is preliminary data.</text>
</comment>
<comment type="subcellular location">
    <subcellularLocation>
        <location evidence="1">Mitochondrion</location>
    </subcellularLocation>
</comment>
<dbReference type="Proteomes" id="UP000237438">
    <property type="component" value="Unassembled WGS sequence"/>
</dbReference>
<evidence type="ECO:0000313" key="6">
    <source>
        <dbReference type="EMBL" id="POS82507.1"/>
    </source>
</evidence>
<sequence>MQRQAISKSFKLITSARAAISTTARSMAAGDTGAPKSGGAQSGDAFSRRGKANEDMAIKAREREKLLDLRKMISEQHEHLNRLEKHL</sequence>
<evidence type="ECO:0000313" key="7">
    <source>
        <dbReference type="Proteomes" id="UP000237438"/>
    </source>
</evidence>
<organism evidence="6 7">
    <name type="scientific">Erysiphe pulchra</name>
    <dbReference type="NCBI Taxonomy" id="225359"/>
    <lineage>
        <taxon>Eukaryota</taxon>
        <taxon>Fungi</taxon>
        <taxon>Dikarya</taxon>
        <taxon>Ascomycota</taxon>
        <taxon>Pezizomycotina</taxon>
        <taxon>Leotiomycetes</taxon>
        <taxon>Erysiphales</taxon>
        <taxon>Erysiphaceae</taxon>
        <taxon>Erysiphe</taxon>
    </lineage>
</organism>
<gene>
    <name evidence="6" type="ORF">EPUL_004575</name>
</gene>
<evidence type="ECO:0000256" key="2">
    <source>
        <dbReference type="ARBA" id="ARBA00010901"/>
    </source>
</evidence>
<comment type="function">
    <text evidence="4">Inhibits the enzyme activity of ATPase.</text>
</comment>
<dbReference type="GO" id="GO:0005739">
    <property type="term" value="C:mitochondrion"/>
    <property type="evidence" value="ECO:0007669"/>
    <property type="project" value="UniProtKB-SubCell"/>
</dbReference>
<keyword evidence="7" id="KW-1185">Reference proteome</keyword>
<dbReference type="Gene3D" id="1.20.5.500">
    <property type="entry name" value="Single helix bin"/>
    <property type="match status" value="1"/>
</dbReference>
<dbReference type="STRING" id="225359.A0A2S4PKJ8"/>
<proteinExistence type="inferred from homology"/>
<dbReference type="OrthoDB" id="5532350at2759"/>
<dbReference type="EMBL" id="PEDP01002699">
    <property type="protein sequence ID" value="POS82507.1"/>
    <property type="molecule type" value="Genomic_DNA"/>
</dbReference>
<comment type="similarity">
    <text evidence="2 4">Belongs to the ATPase inhibitor family.</text>
</comment>
<keyword evidence="3" id="KW-0496">Mitochondrion</keyword>
<reference evidence="6 7" key="1">
    <citation type="submission" date="2017-10" db="EMBL/GenBank/DDBJ databases">
        <title>Development of genomic resources for the powdery mildew, Erysiphe pulchra.</title>
        <authorList>
            <person name="Wadl P.A."/>
            <person name="Mack B.M."/>
            <person name="Moore G."/>
            <person name="Beltz S.B."/>
        </authorList>
    </citation>
    <scope>NUCLEOTIDE SEQUENCE [LARGE SCALE GENOMIC DNA]</scope>
    <source>
        <strain evidence="6">Cflorida</strain>
    </source>
</reference>
<evidence type="ECO:0000256" key="1">
    <source>
        <dbReference type="ARBA" id="ARBA00004173"/>
    </source>
</evidence>
<evidence type="ECO:0000256" key="4">
    <source>
        <dbReference type="RuleBase" id="RU368087"/>
    </source>
</evidence>
<dbReference type="GO" id="GO:0042030">
    <property type="term" value="F:ATPase inhibitor activity"/>
    <property type="evidence" value="ECO:0007669"/>
    <property type="project" value="InterPro"/>
</dbReference>